<feature type="chain" id="PRO_5037403002" description="Lipoprotein" evidence="2">
    <location>
        <begin position="22"/>
        <end position="448"/>
    </location>
</feature>
<name>A0A921T427_9BACL</name>
<accession>A0A921T427</accession>
<evidence type="ECO:0000256" key="2">
    <source>
        <dbReference type="SAM" id="SignalP"/>
    </source>
</evidence>
<dbReference type="AlphaFoldDB" id="A0A921T427"/>
<reference evidence="3" key="2">
    <citation type="submission" date="2021-09" db="EMBL/GenBank/DDBJ databases">
        <authorList>
            <person name="Gilroy R."/>
        </authorList>
    </citation>
    <scope>NUCLEOTIDE SEQUENCE</scope>
    <source>
        <strain evidence="3">CHK160-4876</strain>
    </source>
</reference>
<protein>
    <recommendedName>
        <fullName evidence="5">Lipoprotein</fullName>
    </recommendedName>
</protein>
<proteinExistence type="predicted"/>
<comment type="caution">
    <text evidence="3">The sequence shown here is derived from an EMBL/GenBank/DDBJ whole genome shotgun (WGS) entry which is preliminary data.</text>
</comment>
<organism evidence="3 4">
    <name type="scientific">Metalysinibacillus jejuensis</name>
    <dbReference type="NCBI Taxonomy" id="914327"/>
    <lineage>
        <taxon>Bacteria</taxon>
        <taxon>Bacillati</taxon>
        <taxon>Bacillota</taxon>
        <taxon>Bacilli</taxon>
        <taxon>Bacillales</taxon>
        <taxon>Caryophanaceae</taxon>
        <taxon>Metalysinibacillus</taxon>
    </lineage>
</organism>
<feature type="region of interest" description="Disordered" evidence="1">
    <location>
        <begin position="329"/>
        <end position="368"/>
    </location>
</feature>
<evidence type="ECO:0000313" key="3">
    <source>
        <dbReference type="EMBL" id="HJH10173.1"/>
    </source>
</evidence>
<keyword evidence="2" id="KW-0732">Signal</keyword>
<reference evidence="3" key="1">
    <citation type="journal article" date="2021" name="PeerJ">
        <title>Extensive microbial diversity within the chicken gut microbiome revealed by metagenomics and culture.</title>
        <authorList>
            <person name="Gilroy R."/>
            <person name="Ravi A."/>
            <person name="Getino M."/>
            <person name="Pursley I."/>
            <person name="Horton D.L."/>
            <person name="Alikhan N.F."/>
            <person name="Baker D."/>
            <person name="Gharbi K."/>
            <person name="Hall N."/>
            <person name="Watson M."/>
            <person name="Adriaenssens E.M."/>
            <person name="Foster-Nyarko E."/>
            <person name="Jarju S."/>
            <person name="Secka A."/>
            <person name="Antonio M."/>
            <person name="Oren A."/>
            <person name="Chaudhuri R.R."/>
            <person name="La Ragione R."/>
            <person name="Hildebrand F."/>
            <person name="Pallen M.J."/>
        </authorList>
    </citation>
    <scope>NUCLEOTIDE SEQUENCE</scope>
    <source>
        <strain evidence="3">CHK160-4876</strain>
    </source>
</reference>
<gene>
    <name evidence="3" type="ORF">K8V30_00530</name>
</gene>
<dbReference type="EMBL" id="DYTV01000008">
    <property type="protein sequence ID" value="HJH10173.1"/>
    <property type="molecule type" value="Genomic_DNA"/>
</dbReference>
<evidence type="ECO:0008006" key="5">
    <source>
        <dbReference type="Google" id="ProtNLM"/>
    </source>
</evidence>
<dbReference type="PROSITE" id="PS51257">
    <property type="entry name" value="PROKAR_LIPOPROTEIN"/>
    <property type="match status" value="1"/>
</dbReference>
<feature type="signal peptide" evidence="2">
    <location>
        <begin position="1"/>
        <end position="21"/>
    </location>
</feature>
<evidence type="ECO:0000313" key="4">
    <source>
        <dbReference type="Proteomes" id="UP000700212"/>
    </source>
</evidence>
<dbReference type="Proteomes" id="UP000700212">
    <property type="component" value="Unassembled WGS sequence"/>
</dbReference>
<evidence type="ECO:0000256" key="1">
    <source>
        <dbReference type="SAM" id="MobiDB-lite"/>
    </source>
</evidence>
<sequence>MKKWFGLLLIVNLLVGCSTNAPTPKEQEAKIFHLDKQTTIDEHMSYQIRRIAKSPRITPPNPDGIINLYEVDNPENTYLDVTMTIKNLYQTPKSVDELIDISYTINDENFSAFAIAESKKSSMFDTSPVIPSLNEQTIHFLAEIPNIDDKALITLQATINDKKYKTSFTLQDTNKLRTSAKVKEIVKRDNFAQVIIDDIYYTNIVEPPMSRFLTTYYEADENNVYLVIENKVKNLKSSELAADEIMSFSALLDNYYEYTGFATVESVNQEDLNYANITSLPALGERKIYYLIEIPKELQQKDVKITMWFKGDYYDFSFDENLKFKEVTTSSNGEAADSQENEPEKQQEQPVTPPVSPKPNNVQPTIKKGHTNMTTQEVLDLISHNEGIDFSTYQYQMEMDEDGYLIIMVINGPSAIGTYKIDNDGTLLQFDVVQGIFLPAEQVIYGGS</sequence>